<protein>
    <submittedName>
        <fullName evidence="6">MBL fold metallo-hydrolase</fullName>
    </submittedName>
</protein>
<dbReference type="SMART" id="SM00849">
    <property type="entry name" value="Lactamase_B"/>
    <property type="match status" value="1"/>
</dbReference>
<dbReference type="PANTHER" id="PTHR42978:SF6">
    <property type="entry name" value="QUORUM-QUENCHING LACTONASE YTNP-RELATED"/>
    <property type="match status" value="1"/>
</dbReference>
<dbReference type="SUPFAM" id="SSF56281">
    <property type="entry name" value="Metallo-hydrolase/oxidoreductase"/>
    <property type="match status" value="1"/>
</dbReference>
<evidence type="ECO:0000259" key="5">
    <source>
        <dbReference type="SMART" id="SM00849"/>
    </source>
</evidence>
<evidence type="ECO:0000313" key="7">
    <source>
        <dbReference type="Proteomes" id="UP000682713"/>
    </source>
</evidence>
<dbReference type="InterPro" id="IPR036866">
    <property type="entry name" value="RibonucZ/Hydroxyglut_hydro"/>
</dbReference>
<dbReference type="PANTHER" id="PTHR42978">
    <property type="entry name" value="QUORUM-QUENCHING LACTONASE YTNP-RELATED-RELATED"/>
    <property type="match status" value="1"/>
</dbReference>
<gene>
    <name evidence="6" type="ORF">KHA93_10310</name>
</gene>
<dbReference type="GO" id="GO:0016787">
    <property type="term" value="F:hydrolase activity"/>
    <property type="evidence" value="ECO:0007669"/>
    <property type="project" value="UniProtKB-KW"/>
</dbReference>
<dbReference type="InterPro" id="IPR001279">
    <property type="entry name" value="Metallo-B-lactamas"/>
</dbReference>
<evidence type="ECO:0000256" key="4">
    <source>
        <dbReference type="ARBA" id="ARBA00022833"/>
    </source>
</evidence>
<dbReference type="Gene3D" id="3.60.15.10">
    <property type="entry name" value="Ribonuclease Z/Hydroxyacylglutathione hydrolase-like"/>
    <property type="match status" value="1"/>
</dbReference>
<comment type="similarity">
    <text evidence="1">Belongs to the metallo-beta-lactamase superfamily.</text>
</comment>
<keyword evidence="3" id="KW-0378">Hydrolase</keyword>
<evidence type="ECO:0000256" key="3">
    <source>
        <dbReference type="ARBA" id="ARBA00022801"/>
    </source>
</evidence>
<dbReference type="Pfam" id="PF00753">
    <property type="entry name" value="Lactamase_B"/>
    <property type="match status" value="1"/>
</dbReference>
<dbReference type="RefSeq" id="WP_213110667.1">
    <property type="nucleotide sequence ID" value="NZ_JAGYPJ010000001.1"/>
</dbReference>
<name>A0A942TME6_9BACI</name>
<evidence type="ECO:0000256" key="2">
    <source>
        <dbReference type="ARBA" id="ARBA00022723"/>
    </source>
</evidence>
<feature type="domain" description="Metallo-beta-lactamase" evidence="5">
    <location>
        <begin position="50"/>
        <end position="257"/>
    </location>
</feature>
<sequence>MEVFKLGAITLTWLNGGVTHMDGGAMFGVVPKPLWTKKYPVNENNQIELRTDPIFLQVNDKNILIESGIGNGKLTEKQKRNFGVTEESKISESLAELGLTPEDIDIICMTHLHFDHACGLTKPDINGFASVFPNAVIYTSEVEWNEMRNPNIRSQNTYWKENWAPIKDQVVTFKDELEIEGAITMIHTGGHSEGHSIIVIESAGERLVHMGDLMPTHAHQNVLWLLAYDDYPMDSIRAKQTWIPSMMKEENWFTFYHDGHYRALKWDEEGKILDSVKRNREKN</sequence>
<evidence type="ECO:0000313" key="6">
    <source>
        <dbReference type="EMBL" id="MBS4200048.1"/>
    </source>
</evidence>
<dbReference type="GO" id="GO:0046872">
    <property type="term" value="F:metal ion binding"/>
    <property type="evidence" value="ECO:0007669"/>
    <property type="project" value="UniProtKB-KW"/>
</dbReference>
<dbReference type="InterPro" id="IPR051013">
    <property type="entry name" value="MBL_superfamily_lactonases"/>
</dbReference>
<keyword evidence="7" id="KW-1185">Reference proteome</keyword>
<reference evidence="6 7" key="1">
    <citation type="submission" date="2021-05" db="EMBL/GenBank/DDBJ databases">
        <title>Novel Bacillus species.</title>
        <authorList>
            <person name="Liu G."/>
        </authorList>
    </citation>
    <scope>NUCLEOTIDE SEQUENCE [LARGE SCALE GENOMIC DNA]</scope>
    <source>
        <strain evidence="6 7">FJAT-49732</strain>
    </source>
</reference>
<comment type="caution">
    <text evidence="6">The sequence shown here is derived from an EMBL/GenBank/DDBJ whole genome shotgun (WGS) entry which is preliminary data.</text>
</comment>
<keyword evidence="4" id="KW-0862">Zinc</keyword>
<dbReference type="AlphaFoldDB" id="A0A942TME6"/>
<proteinExistence type="inferred from homology"/>
<keyword evidence="2" id="KW-0479">Metal-binding</keyword>
<dbReference type="EMBL" id="JAGYPJ010000001">
    <property type="protein sequence ID" value="MBS4200048.1"/>
    <property type="molecule type" value="Genomic_DNA"/>
</dbReference>
<dbReference type="Proteomes" id="UP000682713">
    <property type="component" value="Unassembled WGS sequence"/>
</dbReference>
<dbReference type="CDD" id="cd07728">
    <property type="entry name" value="YtnP-like_MBL-fold"/>
    <property type="match status" value="1"/>
</dbReference>
<accession>A0A942TME6</accession>
<evidence type="ECO:0000256" key="1">
    <source>
        <dbReference type="ARBA" id="ARBA00007749"/>
    </source>
</evidence>
<organism evidence="6 7">
    <name type="scientific">Lederbergia citrisecunda</name>
    <dbReference type="NCBI Taxonomy" id="2833583"/>
    <lineage>
        <taxon>Bacteria</taxon>
        <taxon>Bacillati</taxon>
        <taxon>Bacillota</taxon>
        <taxon>Bacilli</taxon>
        <taxon>Bacillales</taxon>
        <taxon>Bacillaceae</taxon>
        <taxon>Lederbergia</taxon>
    </lineage>
</organism>